<evidence type="ECO:0000313" key="2">
    <source>
        <dbReference type="Proteomes" id="UP000070121"/>
    </source>
</evidence>
<proteinExistence type="predicted"/>
<gene>
    <name evidence="1" type="ORF">CSAL01_12111</name>
</gene>
<dbReference type="Proteomes" id="UP000070121">
    <property type="component" value="Unassembled WGS sequence"/>
</dbReference>
<dbReference type="OrthoDB" id="4821550at2759"/>
<accession>A0A135UQM9</accession>
<organism evidence="1 2">
    <name type="scientific">Colletotrichum salicis</name>
    <dbReference type="NCBI Taxonomy" id="1209931"/>
    <lineage>
        <taxon>Eukaryota</taxon>
        <taxon>Fungi</taxon>
        <taxon>Dikarya</taxon>
        <taxon>Ascomycota</taxon>
        <taxon>Pezizomycotina</taxon>
        <taxon>Sordariomycetes</taxon>
        <taxon>Hypocreomycetidae</taxon>
        <taxon>Glomerellales</taxon>
        <taxon>Glomerellaceae</taxon>
        <taxon>Colletotrichum</taxon>
        <taxon>Colletotrichum acutatum species complex</taxon>
    </lineage>
</organism>
<protein>
    <submittedName>
        <fullName evidence="1">Uncharacterized protein</fullName>
    </submittedName>
</protein>
<keyword evidence="2" id="KW-1185">Reference proteome</keyword>
<comment type="caution">
    <text evidence="1">The sequence shown here is derived from an EMBL/GenBank/DDBJ whole genome shotgun (WGS) entry which is preliminary data.</text>
</comment>
<evidence type="ECO:0000313" key="1">
    <source>
        <dbReference type="EMBL" id="KXH62703.1"/>
    </source>
</evidence>
<reference evidence="1 2" key="1">
    <citation type="submission" date="2014-02" db="EMBL/GenBank/DDBJ databases">
        <title>The genome sequence of Colletotrichum salicis CBS 607.94.</title>
        <authorList>
            <person name="Baroncelli R."/>
            <person name="Thon M.R."/>
        </authorList>
    </citation>
    <scope>NUCLEOTIDE SEQUENCE [LARGE SCALE GENOMIC DNA]</scope>
    <source>
        <strain evidence="1 2">CBS 607.94</strain>
    </source>
</reference>
<dbReference type="EMBL" id="JFFI01001157">
    <property type="protein sequence ID" value="KXH62703.1"/>
    <property type="molecule type" value="Genomic_DNA"/>
</dbReference>
<name>A0A135UQM9_9PEZI</name>
<sequence length="107" mass="11684">MSLAIFSMGLSFYATVPAAKEDLRQNGALMDLSHDIDFSTLEMALWRTSMTYGVVTWASSVAFVLSSIVDQAERLILQKSGISSVVLHAVDQKVPSHGIKLEIRSPV</sequence>
<dbReference type="AlphaFoldDB" id="A0A135UQM9"/>